<organism evidence="10 11">
    <name type="scientific">Cryptosporangium japonicum</name>
    <dbReference type="NCBI Taxonomy" id="80872"/>
    <lineage>
        <taxon>Bacteria</taxon>
        <taxon>Bacillati</taxon>
        <taxon>Actinomycetota</taxon>
        <taxon>Actinomycetes</taxon>
        <taxon>Cryptosporangiales</taxon>
        <taxon>Cryptosporangiaceae</taxon>
        <taxon>Cryptosporangium</taxon>
    </lineage>
</organism>
<name>A0ABP3D9H6_9ACTN</name>
<dbReference type="EMBL" id="BAAAGX010000006">
    <property type="protein sequence ID" value="GAA0226714.1"/>
    <property type="molecule type" value="Genomic_DNA"/>
</dbReference>
<evidence type="ECO:0000256" key="2">
    <source>
        <dbReference type="ARBA" id="ARBA00022475"/>
    </source>
</evidence>
<feature type="transmembrane region" description="Helical" evidence="7">
    <location>
        <begin position="153"/>
        <end position="180"/>
    </location>
</feature>
<dbReference type="Pfam" id="PF04024">
    <property type="entry name" value="PspC"/>
    <property type="match status" value="1"/>
</dbReference>
<keyword evidence="2" id="KW-1003">Cell membrane</keyword>
<feature type="region of interest" description="Disordered" evidence="6">
    <location>
        <begin position="253"/>
        <end position="343"/>
    </location>
</feature>
<gene>
    <name evidence="10" type="ORF">GCM10009539_10050</name>
</gene>
<feature type="compositionally biased region" description="Basic and acidic residues" evidence="6">
    <location>
        <begin position="1"/>
        <end position="11"/>
    </location>
</feature>
<evidence type="ECO:0000256" key="4">
    <source>
        <dbReference type="ARBA" id="ARBA00022989"/>
    </source>
</evidence>
<comment type="subcellular location">
    <subcellularLocation>
        <location evidence="1">Cell membrane</location>
        <topology evidence="1">Single-pass membrane protein</topology>
    </subcellularLocation>
</comment>
<evidence type="ECO:0000259" key="9">
    <source>
        <dbReference type="Pfam" id="PF09922"/>
    </source>
</evidence>
<evidence type="ECO:0000256" key="1">
    <source>
        <dbReference type="ARBA" id="ARBA00004162"/>
    </source>
</evidence>
<keyword evidence="3 7" id="KW-0812">Transmembrane</keyword>
<protein>
    <recommendedName>
        <fullName evidence="12">Phage shock protein C (PspC) family protein</fullName>
    </recommendedName>
</protein>
<dbReference type="PANTHER" id="PTHR33885">
    <property type="entry name" value="PHAGE SHOCK PROTEIN C"/>
    <property type="match status" value="1"/>
</dbReference>
<feature type="transmembrane region" description="Helical" evidence="7">
    <location>
        <begin position="430"/>
        <end position="449"/>
    </location>
</feature>
<feature type="compositionally biased region" description="Low complexity" evidence="6">
    <location>
        <begin position="12"/>
        <end position="40"/>
    </location>
</feature>
<feature type="compositionally biased region" description="Pro residues" evidence="6">
    <location>
        <begin position="54"/>
        <end position="97"/>
    </location>
</feature>
<keyword evidence="4 7" id="KW-1133">Transmembrane helix</keyword>
<evidence type="ECO:0000256" key="7">
    <source>
        <dbReference type="SAM" id="Phobius"/>
    </source>
</evidence>
<dbReference type="InterPro" id="IPR024425">
    <property type="entry name" value="LiaF-like_C"/>
</dbReference>
<feature type="compositionally biased region" description="Gly residues" evidence="6">
    <location>
        <begin position="105"/>
        <end position="119"/>
    </location>
</feature>
<reference evidence="11" key="1">
    <citation type="journal article" date="2019" name="Int. J. Syst. Evol. Microbiol.">
        <title>The Global Catalogue of Microorganisms (GCM) 10K type strain sequencing project: providing services to taxonomists for standard genome sequencing and annotation.</title>
        <authorList>
            <consortium name="The Broad Institute Genomics Platform"/>
            <consortium name="The Broad Institute Genome Sequencing Center for Infectious Disease"/>
            <person name="Wu L."/>
            <person name="Ma J."/>
        </authorList>
    </citation>
    <scope>NUCLEOTIDE SEQUENCE [LARGE SCALE GENOMIC DNA]</scope>
    <source>
        <strain evidence="11">JCM 10425</strain>
    </source>
</reference>
<dbReference type="RefSeq" id="WP_344647553.1">
    <property type="nucleotide sequence ID" value="NZ_BAAAGX010000006.1"/>
</dbReference>
<dbReference type="Pfam" id="PF09922">
    <property type="entry name" value="LiaF-like_C"/>
    <property type="match status" value="1"/>
</dbReference>
<feature type="compositionally biased region" description="Low complexity" evidence="6">
    <location>
        <begin position="253"/>
        <end position="265"/>
    </location>
</feature>
<feature type="compositionally biased region" description="Low complexity" evidence="6">
    <location>
        <begin position="317"/>
        <end position="338"/>
    </location>
</feature>
<dbReference type="InterPro" id="IPR052027">
    <property type="entry name" value="PspC"/>
</dbReference>
<feature type="transmembrane region" description="Helical" evidence="7">
    <location>
        <begin position="455"/>
        <end position="477"/>
    </location>
</feature>
<feature type="region of interest" description="Disordered" evidence="6">
    <location>
        <begin position="1"/>
        <end position="125"/>
    </location>
</feature>
<evidence type="ECO:0000313" key="11">
    <source>
        <dbReference type="Proteomes" id="UP001500967"/>
    </source>
</evidence>
<keyword evidence="11" id="KW-1185">Reference proteome</keyword>
<evidence type="ECO:0000256" key="3">
    <source>
        <dbReference type="ARBA" id="ARBA00022692"/>
    </source>
</evidence>
<evidence type="ECO:0000256" key="6">
    <source>
        <dbReference type="SAM" id="MobiDB-lite"/>
    </source>
</evidence>
<sequence length="627" mass="62365">MDSLDPRREPTPDSGSTPPSGSAAAPDSASGGPTPSAGPTDPTPHRDAAASDVPPAPDAPDAPDAPAPPAPPPPPPPPSGEEPSGATPPGPMPPHGGAPPHGGMPPFGGGAWSTGGGSGWNWNRGRTLTRTRQGKLVAGVCAGLGRTTGVDPILFRVILTVLVFFGGVGALLYLVAWIALPVDDEPASPLESLLGRGRSGTSPAATVGLIVLAALLLIGSLSNGFASTALLAACLIGGMMLLRRAGGHGGFPAAPAGPTGPVPDGTLGFTPPAGGPWVPASAPNPGTPNPGTAAPGATPTASDAPVTDAFHAPGHQPSAPAASTPTTEAAPATAGVPGPAAPPYGAPSPGVPYAGAPSTGAPYAAAPSTGAPPQFGPYHTGHHGAPGQPYTQPFAPYGPYAPVSGPGVVPPPPPYPPVGYPGKRKKERSVLGRLTFSIACLAIVVLLIVNASGVHIPFTGFVALALGIVAVGLFVGVWIGRARWLIPIGLVLAVALGIGSIAENVDGGPDHQRSNVDFVPTTLADVRPSYSLGGGDFDLDLRNVDFTGVTRTIEVNTGFGDTTVQLPDDVDVTVQYDLGAGDARIFENRQSGMGVTNSVTDYGENGADTSDLTLVVHHGAGDLEVTR</sequence>
<keyword evidence="5 7" id="KW-0472">Membrane</keyword>
<dbReference type="Proteomes" id="UP001500967">
    <property type="component" value="Unassembled WGS sequence"/>
</dbReference>
<evidence type="ECO:0000313" key="10">
    <source>
        <dbReference type="EMBL" id="GAA0226714.1"/>
    </source>
</evidence>
<dbReference type="PANTHER" id="PTHR33885:SF3">
    <property type="entry name" value="PHAGE SHOCK PROTEIN C"/>
    <property type="match status" value="1"/>
</dbReference>
<feature type="transmembrane region" description="Helical" evidence="7">
    <location>
        <begin position="201"/>
        <end position="218"/>
    </location>
</feature>
<evidence type="ECO:0000259" key="8">
    <source>
        <dbReference type="Pfam" id="PF04024"/>
    </source>
</evidence>
<proteinExistence type="predicted"/>
<accession>A0ABP3D9H6</accession>
<feature type="transmembrane region" description="Helical" evidence="7">
    <location>
        <begin position="484"/>
        <end position="502"/>
    </location>
</feature>
<evidence type="ECO:0008006" key="12">
    <source>
        <dbReference type="Google" id="ProtNLM"/>
    </source>
</evidence>
<dbReference type="InterPro" id="IPR007168">
    <property type="entry name" value="Phageshock_PspC_N"/>
</dbReference>
<feature type="domain" description="Phage shock protein PspC N-terminal" evidence="8">
    <location>
        <begin position="126"/>
        <end position="182"/>
    </location>
</feature>
<feature type="region of interest" description="Disordered" evidence="6">
    <location>
        <begin position="360"/>
        <end position="386"/>
    </location>
</feature>
<feature type="domain" description="Cell wall-active antibiotics response LiaF-like C-terminal" evidence="9">
    <location>
        <begin position="533"/>
        <end position="625"/>
    </location>
</feature>
<evidence type="ECO:0000256" key="5">
    <source>
        <dbReference type="ARBA" id="ARBA00023136"/>
    </source>
</evidence>
<feature type="compositionally biased region" description="Low complexity" evidence="6">
    <location>
        <begin position="279"/>
        <end position="305"/>
    </location>
</feature>
<comment type="caution">
    <text evidence="10">The sequence shown here is derived from an EMBL/GenBank/DDBJ whole genome shotgun (WGS) entry which is preliminary data.</text>
</comment>